<feature type="transmembrane region" description="Helical" evidence="1">
    <location>
        <begin position="31"/>
        <end position="49"/>
    </location>
</feature>
<dbReference type="STRING" id="1196324.A374_00230"/>
<reference evidence="2 3" key="1">
    <citation type="journal article" date="2012" name="J. Bacteriol.">
        <title>Genome of Bacillus macauensis ZFHKF-1, a Long-Chain-Forming Bacterium.</title>
        <authorList>
            <person name="Cai L."/>
            <person name="Zhang T."/>
        </authorList>
    </citation>
    <scope>NUCLEOTIDE SEQUENCE [LARGE SCALE GENOMIC DNA]</scope>
    <source>
        <strain evidence="2 3">ZFHKF-1</strain>
    </source>
</reference>
<dbReference type="EMBL" id="AKKV01000004">
    <property type="protein sequence ID" value="EIT87452.1"/>
    <property type="molecule type" value="Genomic_DNA"/>
</dbReference>
<dbReference type="AlphaFoldDB" id="I8AN77"/>
<name>I8AN77_9BACL</name>
<evidence type="ECO:0000313" key="3">
    <source>
        <dbReference type="Proteomes" id="UP000004080"/>
    </source>
</evidence>
<comment type="caution">
    <text evidence="2">The sequence shown here is derived from an EMBL/GenBank/DDBJ whole genome shotgun (WGS) entry which is preliminary data.</text>
</comment>
<gene>
    <name evidence="2" type="ORF">A374_00230</name>
</gene>
<sequence length="105" mass="12790">MGIHCIKIEMAVKKMGVFFEKREYSKPVRRWHTLVLILMIVLFVIAIFYDFSLHILKYSYLLAGLSSFIDGIEGYIRRNEWKRRFLIDFAFTFLWFFMFFTLKIN</sequence>
<proteinExistence type="predicted"/>
<evidence type="ECO:0000256" key="1">
    <source>
        <dbReference type="SAM" id="Phobius"/>
    </source>
</evidence>
<keyword evidence="1" id="KW-1133">Transmembrane helix</keyword>
<keyword evidence="3" id="KW-1185">Reference proteome</keyword>
<evidence type="ECO:0000313" key="2">
    <source>
        <dbReference type="EMBL" id="EIT87452.1"/>
    </source>
</evidence>
<keyword evidence="1" id="KW-0472">Membrane</keyword>
<accession>I8AN77</accession>
<feature type="transmembrane region" description="Helical" evidence="1">
    <location>
        <begin position="85"/>
        <end position="104"/>
    </location>
</feature>
<protein>
    <submittedName>
        <fullName evidence="2">Uncharacterized protein</fullName>
    </submittedName>
</protein>
<dbReference type="Proteomes" id="UP000004080">
    <property type="component" value="Unassembled WGS sequence"/>
</dbReference>
<organism evidence="2 3">
    <name type="scientific">Fictibacillus macauensis ZFHKF-1</name>
    <dbReference type="NCBI Taxonomy" id="1196324"/>
    <lineage>
        <taxon>Bacteria</taxon>
        <taxon>Bacillati</taxon>
        <taxon>Bacillota</taxon>
        <taxon>Bacilli</taxon>
        <taxon>Bacillales</taxon>
        <taxon>Fictibacillaceae</taxon>
        <taxon>Fictibacillus</taxon>
    </lineage>
</organism>
<keyword evidence="1" id="KW-0812">Transmembrane</keyword>